<evidence type="ECO:0000256" key="7">
    <source>
        <dbReference type="SAM" id="Phobius"/>
    </source>
</evidence>
<dbReference type="GO" id="GO:0007155">
    <property type="term" value="P:cell adhesion"/>
    <property type="evidence" value="ECO:0007669"/>
    <property type="project" value="InterPro"/>
</dbReference>
<feature type="transmembrane region" description="Helical" evidence="7">
    <location>
        <begin position="1388"/>
        <end position="1409"/>
    </location>
</feature>
<organism evidence="10 11">
    <name type="scientific">Leucobacter weissii</name>
    <dbReference type="NCBI Taxonomy" id="1983706"/>
    <lineage>
        <taxon>Bacteria</taxon>
        <taxon>Bacillati</taxon>
        <taxon>Actinomycetota</taxon>
        <taxon>Actinomycetes</taxon>
        <taxon>Micrococcales</taxon>
        <taxon>Microbacteriaceae</taxon>
        <taxon>Leucobacter</taxon>
    </lineage>
</organism>
<dbReference type="Pfam" id="PF17961">
    <property type="entry name" value="Big_8"/>
    <property type="match status" value="1"/>
</dbReference>
<evidence type="ECO:0000256" key="4">
    <source>
        <dbReference type="ARBA" id="ARBA00022729"/>
    </source>
</evidence>
<evidence type="ECO:0000256" key="6">
    <source>
        <dbReference type="SAM" id="MobiDB-lite"/>
    </source>
</evidence>
<proteinExistence type="predicted"/>
<dbReference type="RefSeq" id="WP_208096639.1">
    <property type="nucleotide sequence ID" value="NZ_JAGDYM010000005.1"/>
</dbReference>
<feature type="region of interest" description="Disordered" evidence="6">
    <location>
        <begin position="465"/>
        <end position="487"/>
    </location>
</feature>
<evidence type="ECO:0000313" key="10">
    <source>
        <dbReference type="EMBL" id="MBO1901244.1"/>
    </source>
</evidence>
<dbReference type="Proteomes" id="UP000664382">
    <property type="component" value="Unassembled WGS sequence"/>
</dbReference>
<keyword evidence="7" id="KW-0812">Transmembrane</keyword>
<evidence type="ECO:0000256" key="2">
    <source>
        <dbReference type="ARBA" id="ARBA00022512"/>
    </source>
</evidence>
<dbReference type="Gene3D" id="2.60.40.1280">
    <property type="match status" value="1"/>
</dbReference>
<keyword evidence="5" id="KW-0572">Peptidoglycan-anchor</keyword>
<evidence type="ECO:0000259" key="9">
    <source>
        <dbReference type="Pfam" id="PF19407"/>
    </source>
</evidence>
<dbReference type="InterPro" id="IPR008966">
    <property type="entry name" value="Adhesion_dom_sf"/>
</dbReference>
<keyword evidence="7" id="KW-1133">Transmembrane helix</keyword>
<comment type="caution">
    <text evidence="10">The sequence shown here is derived from an EMBL/GenBank/DDBJ whole genome shotgun (WGS) entry which is preliminary data.</text>
</comment>
<evidence type="ECO:0000259" key="8">
    <source>
        <dbReference type="Pfam" id="PF17961"/>
    </source>
</evidence>
<keyword evidence="3" id="KW-0964">Secreted</keyword>
<keyword evidence="4" id="KW-0732">Signal</keyword>
<evidence type="ECO:0000256" key="3">
    <source>
        <dbReference type="ARBA" id="ARBA00022525"/>
    </source>
</evidence>
<dbReference type="Gene3D" id="2.60.40.740">
    <property type="match status" value="3"/>
</dbReference>
<dbReference type="SUPFAM" id="SSF49401">
    <property type="entry name" value="Bacterial adhesins"/>
    <property type="match status" value="3"/>
</dbReference>
<evidence type="ECO:0000313" key="11">
    <source>
        <dbReference type="Proteomes" id="UP000664382"/>
    </source>
</evidence>
<reference evidence="10" key="1">
    <citation type="submission" date="2021-03" db="EMBL/GenBank/DDBJ databases">
        <title>Leucobacter chromiisoli sp. nov., isolated from chromium-containing soil of chemical plant.</title>
        <authorList>
            <person name="Xu Z."/>
        </authorList>
    </citation>
    <scope>NUCLEOTIDE SEQUENCE</scope>
    <source>
        <strain evidence="10">S27</strain>
    </source>
</reference>
<keyword evidence="7" id="KW-0472">Membrane</keyword>
<dbReference type="InterPro" id="IPR046022">
    <property type="entry name" value="DUF5979"/>
</dbReference>
<comment type="subcellular location">
    <subcellularLocation>
        <location evidence="1">Secreted</location>
        <location evidence="1">Cell wall</location>
        <topology evidence="1">Peptidoglycan-anchor</topology>
    </subcellularLocation>
</comment>
<feature type="domain" description="DUF5979" evidence="9">
    <location>
        <begin position="786"/>
        <end position="893"/>
    </location>
</feature>
<dbReference type="EMBL" id="JAGDYM010000005">
    <property type="protein sequence ID" value="MBO1901244.1"/>
    <property type="molecule type" value="Genomic_DNA"/>
</dbReference>
<feature type="domain" description="DUF5979" evidence="9">
    <location>
        <begin position="1016"/>
        <end position="1126"/>
    </location>
</feature>
<keyword evidence="11" id="KW-1185">Reference proteome</keyword>
<feature type="domain" description="SDR-like Ig" evidence="8">
    <location>
        <begin position="70"/>
        <end position="162"/>
    </location>
</feature>
<name>A0A939MHX8_9MICO</name>
<evidence type="ECO:0000256" key="1">
    <source>
        <dbReference type="ARBA" id="ARBA00004168"/>
    </source>
</evidence>
<feature type="domain" description="DUF5979" evidence="9">
    <location>
        <begin position="899"/>
        <end position="997"/>
    </location>
</feature>
<dbReference type="Pfam" id="PF19407">
    <property type="entry name" value="DUF5979"/>
    <property type="match status" value="4"/>
</dbReference>
<dbReference type="InterPro" id="IPR041171">
    <property type="entry name" value="SDR_Ig"/>
</dbReference>
<evidence type="ECO:0000256" key="5">
    <source>
        <dbReference type="ARBA" id="ARBA00023088"/>
    </source>
</evidence>
<keyword evidence="2" id="KW-0134">Cell wall</keyword>
<protein>
    <submittedName>
        <fullName evidence="10">Uncharacterized protein</fullName>
    </submittedName>
</protein>
<gene>
    <name evidence="10" type="ORF">J4H92_04695</name>
</gene>
<sequence>MPRPYSLARPRGGKSLLARLLSSVALIGLALTTVVIAPSAAVAAPEDIDVAITEIENGSGPGGQIVVGDKVAVHGTWDASTADPHAGDTFTIGLPPEFAFELPGAPFELRGPNGDGDTVTWGVCEATSAQLWTCTLTAEVEAWDGVNGTFEFEVEAVQSTTEDQVNFNLNGEDVPVDLPGEGGIDPGEQPSDSVDKDGAMNADNWSMTWTVDLPGSRMQGQGTVAFTDTLGQGHVLCDPSGFKVEVVKGSSVTDVTGIGQLVGDPGDTQFDVVLTAPEGGFDPSATYRVSYQTCTPDQEIDAPNTTYENSAVVEGWDQGGTGVGEVTNRPWQQGVSKSGSVLGGADRNGKVRWTVTVAGDNLETKNGFTLTESFSGEHELCTDTISGIQIWEQYGPNPGSAPGLRTNITSQLTPNVVSQSSSGFEVGFTINSALQFKPSDWRYIITYDTCVTTDGLPEGGTPFTNEAGIDGTIAGHTAETPGRTDRKTGAINTSAVTIDGVDHLPRTTIDWTITVPGENLTAVGGDLTVTDTLSGAHQVCAVGDTGDAKQRLRLQVQARDQIQGGGLSTVDLTGSATATIDPADTGFTVTIPQPALPQPGGGTATGFSHEYQYVITYTTCNLSGGLDDRGTTYGNSADVAGKTYGQTVTQDYRGSGTGTGVARGSVAISKSLADTPGADLVPAGTEFTVHVKEFAPGATDPTIEYDLQVPLDGSPVSGLNNRGNGWTIEITEPTFPDIPGVVFGDPVFSESAGVTVSDGGKKATAALTPAANISVSLTNTAQLGSLEIVKVVEGPAAAEVLADHGDREYAVTAEIEVPAGVPAEADRDFDLKAGEPYELADLPIGSTVTFSEVRPATDDLFTWGDPVISPESIVVTAGHVADPATITVTNTVERTVGTFSLVKTVTGAESANPAVPSTVEVTATWTEEGGTPQSKPLTLQTDGTPLPFGEDLLIGTEVTLTETPLADGSGIAWSAPIWSGTGVSISGDSAVVTVGRTVDAQVTLENHAATSTAGISLLKALAGEAAGEVDPTTEFPVTASWTDGDGAPQSKDLTINAVEPTPLGEDLPAGTVVTITEGERPGFDTVIWGSIVISGTDVTDNGDGSAEIVVSDQQGDVTLVTVTNEATWAPGTFSLAKTVTGIASDHPDFPETVTVVASWVDETGPQSAEIALPTDGSVVPFGRDLPHLTEVTLSEVEPEAGPAFIWDAPEWSGSDALEVRPDGSAVLTIGAATVAELGLSNNATALTGSLSLIKELSGDAAEDVPGTTAFPVTLSWTDLLGETQERTVEVTADEPVVLEDLPLGTEVTVSEADGDLPSGVVWTGVEWSSDSSGAAVSADGDGAVLTVTGDQGTSAELTATNSFELDATGGEGDEGDEIAVTGAGFGPLQAALIGIVAAALVAAGAVLLIRSRRRSDAAAAHHEE</sequence>
<dbReference type="InterPro" id="IPR011252">
    <property type="entry name" value="Fibrogen-bd_dom1"/>
</dbReference>
<accession>A0A939MHX8</accession>
<feature type="domain" description="DUF5979" evidence="9">
    <location>
        <begin position="1251"/>
        <end position="1363"/>
    </location>
</feature>